<dbReference type="SUPFAM" id="SSF52833">
    <property type="entry name" value="Thioredoxin-like"/>
    <property type="match status" value="1"/>
</dbReference>
<feature type="domain" description="Alkyl hydroperoxide reductase subunit C/ Thiol specific antioxidant" evidence="1">
    <location>
        <begin position="38"/>
        <end position="160"/>
    </location>
</feature>
<dbReference type="GO" id="GO:0016491">
    <property type="term" value="F:oxidoreductase activity"/>
    <property type="evidence" value="ECO:0007669"/>
    <property type="project" value="InterPro"/>
</dbReference>
<comment type="caution">
    <text evidence="2">The sequence shown here is derived from an EMBL/GenBank/DDBJ whole genome shotgun (WGS) entry which is preliminary data.</text>
</comment>
<reference evidence="2 3" key="1">
    <citation type="submission" date="2019-06" db="EMBL/GenBank/DDBJ databases">
        <title>Sorghum-associated microbial communities from plants grown in Nebraska, USA.</title>
        <authorList>
            <person name="Schachtman D."/>
        </authorList>
    </citation>
    <scope>NUCLEOTIDE SEQUENCE [LARGE SCALE GENOMIC DNA]</scope>
    <source>
        <strain evidence="2 3">1225</strain>
    </source>
</reference>
<proteinExistence type="predicted"/>
<dbReference type="RefSeq" id="WP_145641681.1">
    <property type="nucleotide sequence ID" value="NZ_VIWP01000009.1"/>
</dbReference>
<gene>
    <name evidence="2" type="ORF">FHW37_10926</name>
</gene>
<dbReference type="GO" id="GO:0016209">
    <property type="term" value="F:antioxidant activity"/>
    <property type="evidence" value="ECO:0007669"/>
    <property type="project" value="InterPro"/>
</dbReference>
<dbReference type="Gene3D" id="3.40.30.10">
    <property type="entry name" value="Glutaredoxin"/>
    <property type="match status" value="1"/>
</dbReference>
<evidence type="ECO:0000259" key="1">
    <source>
        <dbReference type="Pfam" id="PF00578"/>
    </source>
</evidence>
<dbReference type="InterPro" id="IPR000866">
    <property type="entry name" value="AhpC/TSA"/>
</dbReference>
<protein>
    <submittedName>
        <fullName evidence="2">Peroxiredoxin</fullName>
    </submittedName>
</protein>
<dbReference type="InterPro" id="IPR036249">
    <property type="entry name" value="Thioredoxin-like_sf"/>
</dbReference>
<sequence length="193" mass="20808">MTKANLAAIPEYDGIADLPAEHASAVKPDCLIGAGVPVGEYAPAFVLPRGDKGSFGFAQLLGAPFVLHFYSGSEHSWLQQSACLNAIAPTLEVLGVGLVGIICADQSRVRHFETFRAGYPVLLDWEPKALVSRIYGFNRNKASPEMSATYLVDRRGVINWIAFDQANGRGDSVIILNAVRLHLSRPSPVDTSD</sequence>
<name>A0A561QC94_9HYPH</name>
<organism evidence="2 3">
    <name type="scientific">Neorhizobium alkalisoli</name>
    <dbReference type="NCBI Taxonomy" id="528178"/>
    <lineage>
        <taxon>Bacteria</taxon>
        <taxon>Pseudomonadati</taxon>
        <taxon>Pseudomonadota</taxon>
        <taxon>Alphaproteobacteria</taxon>
        <taxon>Hyphomicrobiales</taxon>
        <taxon>Rhizobiaceae</taxon>
        <taxon>Rhizobium/Agrobacterium group</taxon>
        <taxon>Neorhizobium</taxon>
    </lineage>
</organism>
<accession>A0A561QC94</accession>
<keyword evidence="3" id="KW-1185">Reference proteome</keyword>
<dbReference type="AlphaFoldDB" id="A0A561QC94"/>
<dbReference type="EMBL" id="VIWP01000009">
    <property type="protein sequence ID" value="TWF47963.1"/>
    <property type="molecule type" value="Genomic_DNA"/>
</dbReference>
<evidence type="ECO:0000313" key="2">
    <source>
        <dbReference type="EMBL" id="TWF47963.1"/>
    </source>
</evidence>
<dbReference type="Proteomes" id="UP000320653">
    <property type="component" value="Unassembled WGS sequence"/>
</dbReference>
<dbReference type="Pfam" id="PF00578">
    <property type="entry name" value="AhpC-TSA"/>
    <property type="match status" value="1"/>
</dbReference>
<evidence type="ECO:0000313" key="3">
    <source>
        <dbReference type="Proteomes" id="UP000320653"/>
    </source>
</evidence>
<dbReference type="OrthoDB" id="9809746at2"/>